<dbReference type="Pfam" id="PF12833">
    <property type="entry name" value="HTH_18"/>
    <property type="match status" value="1"/>
</dbReference>
<dbReference type="PROSITE" id="PS00041">
    <property type="entry name" value="HTH_ARAC_FAMILY_1"/>
    <property type="match status" value="1"/>
</dbReference>
<dbReference type="SMART" id="SM00342">
    <property type="entry name" value="HTH_ARAC"/>
    <property type="match status" value="1"/>
</dbReference>
<dbReference type="OrthoDB" id="5818519at2"/>
<dbReference type="InterPro" id="IPR018060">
    <property type="entry name" value="HTH_AraC"/>
</dbReference>
<dbReference type="InterPro" id="IPR001789">
    <property type="entry name" value="Sig_transdc_resp-reg_receiver"/>
</dbReference>
<dbReference type="InterPro" id="IPR018062">
    <property type="entry name" value="HTH_AraC-typ_CS"/>
</dbReference>
<dbReference type="GO" id="GO:0043565">
    <property type="term" value="F:sequence-specific DNA binding"/>
    <property type="evidence" value="ECO:0007669"/>
    <property type="project" value="InterPro"/>
</dbReference>
<reference evidence="7" key="1">
    <citation type="submission" date="2016-10" db="EMBL/GenBank/DDBJ databases">
        <authorList>
            <person name="Varghese N."/>
            <person name="Submissions S."/>
        </authorList>
    </citation>
    <scope>NUCLEOTIDE SEQUENCE [LARGE SCALE GENOMIC DNA]</scope>
    <source>
        <strain evidence="7">CCTCC 2012022</strain>
    </source>
</reference>
<keyword evidence="1" id="KW-0805">Transcription regulation</keyword>
<evidence type="ECO:0000259" key="5">
    <source>
        <dbReference type="PROSITE" id="PS01124"/>
    </source>
</evidence>
<evidence type="ECO:0000256" key="3">
    <source>
        <dbReference type="ARBA" id="ARBA00023163"/>
    </source>
</evidence>
<dbReference type="GO" id="GO:0000160">
    <property type="term" value="P:phosphorelay signal transduction system"/>
    <property type="evidence" value="ECO:0007669"/>
    <property type="project" value="InterPro"/>
</dbReference>
<dbReference type="PANTHER" id="PTHR43280">
    <property type="entry name" value="ARAC-FAMILY TRANSCRIPTIONAL REGULATOR"/>
    <property type="match status" value="1"/>
</dbReference>
<dbReference type="GO" id="GO:0009893">
    <property type="term" value="P:positive regulation of metabolic process"/>
    <property type="evidence" value="ECO:0007669"/>
    <property type="project" value="UniProtKB-ARBA"/>
</dbReference>
<evidence type="ECO:0000313" key="6">
    <source>
        <dbReference type="EMBL" id="SDU20310.1"/>
    </source>
</evidence>
<dbReference type="PRINTS" id="PR00032">
    <property type="entry name" value="HTHARAC"/>
</dbReference>
<dbReference type="AlphaFoldDB" id="A0A1H2GL41"/>
<dbReference type="InterPro" id="IPR011006">
    <property type="entry name" value="CheY-like_superfamily"/>
</dbReference>
<dbReference type="RefSeq" id="WP_090213808.1">
    <property type="nucleotide sequence ID" value="NZ_LT629780.1"/>
</dbReference>
<keyword evidence="2 6" id="KW-0238">DNA-binding</keyword>
<evidence type="ECO:0000256" key="4">
    <source>
        <dbReference type="SAM" id="MobiDB-lite"/>
    </source>
</evidence>
<organism evidence="6 7">
    <name type="scientific">Geopseudomonas guangdongensis</name>
    <dbReference type="NCBI Taxonomy" id="1245526"/>
    <lineage>
        <taxon>Bacteria</taxon>
        <taxon>Pseudomonadati</taxon>
        <taxon>Pseudomonadota</taxon>
        <taxon>Gammaproteobacteria</taxon>
        <taxon>Pseudomonadales</taxon>
        <taxon>Pseudomonadaceae</taxon>
        <taxon>Geopseudomonas</taxon>
    </lineage>
</organism>
<feature type="region of interest" description="Disordered" evidence="4">
    <location>
        <begin position="271"/>
        <end position="297"/>
    </location>
</feature>
<dbReference type="Pfam" id="PF00072">
    <property type="entry name" value="Response_reg"/>
    <property type="match status" value="1"/>
</dbReference>
<proteinExistence type="predicted"/>
<dbReference type="PROSITE" id="PS01124">
    <property type="entry name" value="HTH_ARAC_FAMILY_2"/>
    <property type="match status" value="1"/>
</dbReference>
<evidence type="ECO:0000256" key="1">
    <source>
        <dbReference type="ARBA" id="ARBA00023015"/>
    </source>
</evidence>
<evidence type="ECO:0000256" key="2">
    <source>
        <dbReference type="ARBA" id="ARBA00023125"/>
    </source>
</evidence>
<dbReference type="SUPFAM" id="SSF46689">
    <property type="entry name" value="Homeodomain-like"/>
    <property type="match status" value="2"/>
</dbReference>
<gene>
    <name evidence="6" type="ORF">SAMN05216580_1844</name>
</gene>
<dbReference type="GO" id="GO:0003700">
    <property type="term" value="F:DNA-binding transcription factor activity"/>
    <property type="evidence" value="ECO:0007669"/>
    <property type="project" value="InterPro"/>
</dbReference>
<dbReference type="Gene3D" id="1.10.10.60">
    <property type="entry name" value="Homeodomain-like"/>
    <property type="match status" value="2"/>
</dbReference>
<dbReference type="STRING" id="1245526.SAMN05216580_1844"/>
<dbReference type="Proteomes" id="UP000243063">
    <property type="component" value="Chromosome I"/>
</dbReference>
<dbReference type="SUPFAM" id="SSF52172">
    <property type="entry name" value="CheY-like"/>
    <property type="match status" value="1"/>
</dbReference>
<keyword evidence="3" id="KW-0804">Transcription</keyword>
<accession>A0A1H2GL41</accession>
<name>A0A1H2GL41_9GAMM</name>
<dbReference type="InterPro" id="IPR009057">
    <property type="entry name" value="Homeodomain-like_sf"/>
</dbReference>
<feature type="domain" description="HTH araC/xylS-type" evidence="5">
    <location>
        <begin position="166"/>
        <end position="264"/>
    </location>
</feature>
<keyword evidence="7" id="KW-1185">Reference proteome</keyword>
<dbReference type="Gene3D" id="3.40.50.2300">
    <property type="match status" value="1"/>
</dbReference>
<evidence type="ECO:0000313" key="7">
    <source>
        <dbReference type="Proteomes" id="UP000243063"/>
    </source>
</evidence>
<dbReference type="InterPro" id="IPR020449">
    <property type="entry name" value="Tscrpt_reg_AraC-type_HTH"/>
</dbReference>
<sequence length="297" mass="33325">MHAKAKPARKPLLLWFDLSGNGAAAHCIPAFEAHCRIRLADSANGLDELALTPRPDMLCLQFDRPDSIGLNLLLEIKRRAPELPITMLTVQHSEELAVWAFRAGVWEFLTLPLPGAERQRYLQSLHELCLLRDAPPGVQRQRPQRTPQLPECVRLNREKHAQQPLYAAISHIDSHFRERIDEKGMAELCGMSTARFSRLFKQTCGIGFQDYVMRKRMQAAEELLLNSDIPVSSVGYMMGFKDPSYFARAFRQFFGYSPSVCRSLGRPLAAPATEKQPATASSALPHEEEGAGTAFRA</sequence>
<protein>
    <submittedName>
        <fullName evidence="6">AraC-type DNA-binding protein</fullName>
    </submittedName>
</protein>
<dbReference type="CDD" id="cd00156">
    <property type="entry name" value="REC"/>
    <property type="match status" value="1"/>
</dbReference>
<dbReference type="PANTHER" id="PTHR43280:SF2">
    <property type="entry name" value="HTH-TYPE TRANSCRIPTIONAL REGULATOR EXSA"/>
    <property type="match status" value="1"/>
</dbReference>
<dbReference type="EMBL" id="LT629780">
    <property type="protein sequence ID" value="SDU20310.1"/>
    <property type="molecule type" value="Genomic_DNA"/>
</dbReference>